<dbReference type="OrthoDB" id="3014187at2759"/>
<keyword evidence="2" id="KW-1185">Reference proteome</keyword>
<gene>
    <name evidence="1" type="ORF">H0H81_009353</name>
</gene>
<name>A0A9P7FMF2_9AGAR</name>
<sequence>MNSSGSIEEEVEMWMIYKGHKEKVVMEVCDLGKTPLIVGFTWLQYHNPNIDWTTGEVHMSRCPPGCNVDRKKSKWQKKKIRKLFKYEASKEEEAPDAETNDDAEEIYRAIKSTITSLEKEKTAAELVPE</sequence>
<evidence type="ECO:0000313" key="1">
    <source>
        <dbReference type="EMBL" id="KAG5633259.1"/>
    </source>
</evidence>
<reference evidence="1" key="2">
    <citation type="submission" date="2021-10" db="EMBL/GenBank/DDBJ databases">
        <title>Phylogenomics reveals ancestral predisposition of the termite-cultivated fungus Termitomyces towards a domesticated lifestyle.</title>
        <authorList>
            <person name="Auxier B."/>
            <person name="Grum-Grzhimaylo A."/>
            <person name="Cardenas M.E."/>
            <person name="Lodge J.D."/>
            <person name="Laessoe T."/>
            <person name="Pedersen O."/>
            <person name="Smith M.E."/>
            <person name="Kuyper T.W."/>
            <person name="Franco-Molano E.A."/>
            <person name="Baroni T.J."/>
            <person name="Aanen D.K."/>
        </authorList>
    </citation>
    <scope>NUCLEOTIDE SEQUENCE</scope>
    <source>
        <strain evidence="1">D49</strain>
    </source>
</reference>
<protein>
    <submittedName>
        <fullName evidence="1">Uncharacterized protein</fullName>
    </submittedName>
</protein>
<dbReference type="EMBL" id="JABCKI010008437">
    <property type="protein sequence ID" value="KAG5633259.1"/>
    <property type="molecule type" value="Genomic_DNA"/>
</dbReference>
<comment type="caution">
    <text evidence="1">The sequence shown here is derived from an EMBL/GenBank/DDBJ whole genome shotgun (WGS) entry which is preliminary data.</text>
</comment>
<dbReference type="AlphaFoldDB" id="A0A9P7FMF2"/>
<proteinExistence type="predicted"/>
<evidence type="ECO:0000313" key="2">
    <source>
        <dbReference type="Proteomes" id="UP000717328"/>
    </source>
</evidence>
<reference evidence="1" key="1">
    <citation type="submission" date="2021-02" db="EMBL/GenBank/DDBJ databases">
        <authorList>
            <person name="Nieuwenhuis M."/>
            <person name="Van De Peppel L.J.J."/>
        </authorList>
    </citation>
    <scope>NUCLEOTIDE SEQUENCE</scope>
    <source>
        <strain evidence="1">D49</strain>
    </source>
</reference>
<feature type="non-terminal residue" evidence="1">
    <location>
        <position position="129"/>
    </location>
</feature>
<organism evidence="1 2">
    <name type="scientific">Sphagnurus paluster</name>
    <dbReference type="NCBI Taxonomy" id="117069"/>
    <lineage>
        <taxon>Eukaryota</taxon>
        <taxon>Fungi</taxon>
        <taxon>Dikarya</taxon>
        <taxon>Basidiomycota</taxon>
        <taxon>Agaricomycotina</taxon>
        <taxon>Agaricomycetes</taxon>
        <taxon>Agaricomycetidae</taxon>
        <taxon>Agaricales</taxon>
        <taxon>Tricholomatineae</taxon>
        <taxon>Lyophyllaceae</taxon>
        <taxon>Sphagnurus</taxon>
    </lineage>
</organism>
<dbReference type="Proteomes" id="UP000717328">
    <property type="component" value="Unassembled WGS sequence"/>
</dbReference>
<accession>A0A9P7FMF2</accession>